<keyword evidence="6 8" id="KW-0472">Membrane</keyword>
<keyword evidence="2 8" id="KW-0813">Transport</keyword>
<comment type="subcellular location">
    <subcellularLocation>
        <location evidence="1 8">Cell outer membrane</location>
        <topology evidence="1 8">Multi-pass membrane protein</topology>
    </subcellularLocation>
</comment>
<evidence type="ECO:0000256" key="8">
    <source>
        <dbReference type="PROSITE-ProRule" id="PRU01360"/>
    </source>
</evidence>
<dbReference type="EMBL" id="FNAK01000005">
    <property type="protein sequence ID" value="SDE25111.1"/>
    <property type="molecule type" value="Genomic_DNA"/>
</dbReference>
<proteinExistence type="inferred from homology"/>
<dbReference type="InterPro" id="IPR036942">
    <property type="entry name" value="Beta-barrel_TonB_sf"/>
</dbReference>
<dbReference type="SUPFAM" id="SSF56935">
    <property type="entry name" value="Porins"/>
    <property type="match status" value="1"/>
</dbReference>
<reference evidence="12 13" key="1">
    <citation type="submission" date="2016-10" db="EMBL/GenBank/DDBJ databases">
        <authorList>
            <person name="de Groot N.N."/>
        </authorList>
    </citation>
    <scope>NUCLEOTIDE SEQUENCE [LARGE SCALE GENOMIC DNA]</scope>
    <source>
        <strain evidence="12 13">CGMCC 1.9109</strain>
    </source>
</reference>
<gene>
    <name evidence="12" type="ORF">SAMN04488071_2469</name>
</gene>
<evidence type="ECO:0000313" key="13">
    <source>
        <dbReference type="Proteomes" id="UP000183685"/>
    </source>
</evidence>
<keyword evidence="4 8" id="KW-0812">Transmembrane</keyword>
<dbReference type="STRING" id="637679.GCA_001550055_03634"/>
<dbReference type="PANTHER" id="PTHR47234">
    <property type="match status" value="1"/>
</dbReference>
<dbReference type="OrthoDB" id="7051241at2"/>
<dbReference type="PROSITE" id="PS52016">
    <property type="entry name" value="TONB_DEPENDENT_REC_3"/>
    <property type="match status" value="1"/>
</dbReference>
<dbReference type="Gene3D" id="2.40.170.20">
    <property type="entry name" value="TonB-dependent receptor, beta-barrel domain"/>
    <property type="match status" value="1"/>
</dbReference>
<dbReference type="Pfam" id="PF00593">
    <property type="entry name" value="TonB_dep_Rec_b-barrel"/>
    <property type="match status" value="1"/>
</dbReference>
<dbReference type="Pfam" id="PF07715">
    <property type="entry name" value="Plug"/>
    <property type="match status" value="1"/>
</dbReference>
<evidence type="ECO:0000313" key="12">
    <source>
        <dbReference type="EMBL" id="SDE25111.1"/>
    </source>
</evidence>
<dbReference type="Gene3D" id="3.55.50.30">
    <property type="match status" value="1"/>
</dbReference>
<evidence type="ECO:0000256" key="9">
    <source>
        <dbReference type="RuleBase" id="RU003357"/>
    </source>
</evidence>
<evidence type="ECO:0000259" key="10">
    <source>
        <dbReference type="Pfam" id="PF00593"/>
    </source>
</evidence>
<feature type="domain" description="TonB-dependent receptor-like beta-barrel" evidence="10">
    <location>
        <begin position="400"/>
        <end position="904"/>
    </location>
</feature>
<evidence type="ECO:0000256" key="1">
    <source>
        <dbReference type="ARBA" id="ARBA00004571"/>
    </source>
</evidence>
<organism evidence="12 13">
    <name type="scientific">Kordiimonas lacus</name>
    <dbReference type="NCBI Taxonomy" id="637679"/>
    <lineage>
        <taxon>Bacteria</taxon>
        <taxon>Pseudomonadati</taxon>
        <taxon>Pseudomonadota</taxon>
        <taxon>Alphaproteobacteria</taxon>
        <taxon>Kordiimonadales</taxon>
        <taxon>Kordiimonadaceae</taxon>
        <taxon>Kordiimonas</taxon>
    </lineage>
</organism>
<feature type="domain" description="TonB-dependent receptor plug" evidence="11">
    <location>
        <begin position="180"/>
        <end position="300"/>
    </location>
</feature>
<keyword evidence="3 8" id="KW-1134">Transmembrane beta strand</keyword>
<dbReference type="RefSeq" id="WP_068307602.1">
    <property type="nucleotide sequence ID" value="NZ_FNAK01000005.1"/>
</dbReference>
<dbReference type="GO" id="GO:0009279">
    <property type="term" value="C:cell outer membrane"/>
    <property type="evidence" value="ECO:0007669"/>
    <property type="project" value="UniProtKB-SubCell"/>
</dbReference>
<dbReference type="InterPro" id="IPR012910">
    <property type="entry name" value="Plug_dom"/>
</dbReference>
<keyword evidence="5 9" id="KW-0798">TonB box</keyword>
<dbReference type="Gene3D" id="2.170.130.10">
    <property type="entry name" value="TonB-dependent receptor, plug domain"/>
    <property type="match status" value="1"/>
</dbReference>
<dbReference type="InterPro" id="IPR000531">
    <property type="entry name" value="Beta-barrel_TonB"/>
</dbReference>
<accession>A0A1G7BDL4</accession>
<keyword evidence="13" id="KW-1185">Reference proteome</keyword>
<keyword evidence="7 8" id="KW-0998">Cell outer membrane</keyword>
<comment type="similarity">
    <text evidence="8 9">Belongs to the TonB-dependent receptor family.</text>
</comment>
<dbReference type="CDD" id="cd01347">
    <property type="entry name" value="ligand_gated_channel"/>
    <property type="match status" value="1"/>
</dbReference>
<evidence type="ECO:0000256" key="7">
    <source>
        <dbReference type="ARBA" id="ARBA00023237"/>
    </source>
</evidence>
<evidence type="ECO:0000256" key="4">
    <source>
        <dbReference type="ARBA" id="ARBA00022692"/>
    </source>
</evidence>
<dbReference type="Proteomes" id="UP000183685">
    <property type="component" value="Unassembled WGS sequence"/>
</dbReference>
<evidence type="ECO:0000259" key="11">
    <source>
        <dbReference type="Pfam" id="PF07715"/>
    </source>
</evidence>
<evidence type="ECO:0000256" key="6">
    <source>
        <dbReference type="ARBA" id="ARBA00023136"/>
    </source>
</evidence>
<dbReference type="PANTHER" id="PTHR47234:SF3">
    <property type="entry name" value="SECRETIN_TONB SHORT N-TERMINAL DOMAIN-CONTAINING PROTEIN"/>
    <property type="match status" value="1"/>
</dbReference>
<dbReference type="InterPro" id="IPR037066">
    <property type="entry name" value="Plug_dom_sf"/>
</dbReference>
<evidence type="ECO:0000256" key="2">
    <source>
        <dbReference type="ARBA" id="ARBA00022448"/>
    </source>
</evidence>
<name>A0A1G7BDL4_9PROT</name>
<sequence length="957" mass="103637">MKLRGRTAWPDTAWQRKVLTTSAAAAIGVAAFGVFSPAHALRHHDSHAQAFRIVDFNIRSQRLQDALLAYSEQAGVQIILPGDMAKDSQRRSLRGAHDVVEALVTLVSGTGYSFSFTGENTVVVRRQVQMGQGVAPVPARAEVTATREEVRSLSQRREAEEPYLEELVTVGTRNRTRTVTETAVPVDVIGSSALHRNGYTQTGRLLQALAPSFNFTETTISDGTDIVRPATLRGLGPDQVLVLVNGKRRHSQSWVNVQNTVGKGAVGTDMNTIPVGAIKRVEILRDGAAAQYGSDAIAGVVNIVLKDYDEGFSGAASWGQTYEGDGDTFFASSTLGLPLGDGGFFNVTAEYQNRQATNRADPSSITGDVVMRIGETDVEAMAVMWNMALPGKGGGELYAFGGYMNRQGLSGGFYRHAHQAARSVPQLYPEGFLPLQTTDVSDFSQAVGFRLDADDGWQYDLSATYGRTRFAFGAENTVNVSVASAAFYNGLDPLDYSFTEGFSGALEFEQLTANFDAVGSSQVGSVPFNLAYGFEYRNELYGIEQGDEASYSCGMVDGDFAPSILDADVSAVCGFQGFPGYSPDVAGELGRSSYAFYVDTEFEPAENWFFTAAARYENFGRTGSKITGKLSARYQASETLAIRGAVSTGFRAPALAQRAFTSVITNTSAEGLTQTLVAPEGHIIPRTYGVDKLEHETNTNVSVGLVWKPNEKLNVTLDAYRIDIRDRIVLGPTLPIPEGLSLGPIEAGSFFSNGIDTSTLGADLVACYEMALKGGASLDLIGSVSWNQTTIEDINAPAGVSDDEFFPFAEQVNVERGQPRFRLAGTVDYRKNRFGALLRVNYYGNTESAFYTAQGNNIPRDIAVNVLGLDYSATTKAGTAAIVDLELSYDIGENLTFAIGANNLFNTYPDKLANNDMSRWISEGRQIGAFGNFRYPWVTMPWGIRGGYYYARMAFEF</sequence>
<dbReference type="AlphaFoldDB" id="A0A1G7BDL4"/>
<evidence type="ECO:0000256" key="3">
    <source>
        <dbReference type="ARBA" id="ARBA00022452"/>
    </source>
</evidence>
<evidence type="ECO:0000256" key="5">
    <source>
        <dbReference type="ARBA" id="ARBA00023077"/>
    </source>
</evidence>
<dbReference type="InterPro" id="IPR039426">
    <property type="entry name" value="TonB-dep_rcpt-like"/>
</dbReference>
<protein>
    <submittedName>
        <fullName evidence="12">Iron complex outermembrane recepter protein</fullName>
    </submittedName>
</protein>